<name>A0A1Y1XDG2_9FUNG</name>
<feature type="compositionally biased region" description="Polar residues" evidence="1">
    <location>
        <begin position="1"/>
        <end position="14"/>
    </location>
</feature>
<sequence>MSSYKYNARLSSSPKVVGAHIHEHSSSSNQRNSVKGAIKIKQRTPRSSNIRLQSDIDGYSDSSDSTNCSELSNTSNNINSYHQNRKNSINSYSNRSIGNNGSISKRTSINAKRTSISDRPPIPIKNNVNIHYIDISIYTY</sequence>
<comment type="caution">
    <text evidence="2">The sequence shown here is derived from an EMBL/GenBank/DDBJ whole genome shotgun (WGS) entry which is preliminary data.</text>
</comment>
<proteinExistence type="predicted"/>
<dbReference type="STRING" id="1754192.A0A1Y1XDG2"/>
<evidence type="ECO:0000256" key="1">
    <source>
        <dbReference type="SAM" id="MobiDB-lite"/>
    </source>
</evidence>
<evidence type="ECO:0000313" key="3">
    <source>
        <dbReference type="Proteomes" id="UP000193944"/>
    </source>
</evidence>
<feature type="compositionally biased region" description="Polar residues" evidence="1">
    <location>
        <begin position="66"/>
        <end position="82"/>
    </location>
</feature>
<accession>A0A1Y1XDG2</accession>
<feature type="compositionally biased region" description="Low complexity" evidence="1">
    <location>
        <begin position="55"/>
        <end position="65"/>
    </location>
</feature>
<dbReference type="Proteomes" id="UP000193944">
    <property type="component" value="Unassembled WGS sequence"/>
</dbReference>
<feature type="compositionally biased region" description="Low complexity" evidence="1">
    <location>
        <begin position="86"/>
        <end position="105"/>
    </location>
</feature>
<organism evidence="2 3">
    <name type="scientific">Anaeromyces robustus</name>
    <dbReference type="NCBI Taxonomy" id="1754192"/>
    <lineage>
        <taxon>Eukaryota</taxon>
        <taxon>Fungi</taxon>
        <taxon>Fungi incertae sedis</taxon>
        <taxon>Chytridiomycota</taxon>
        <taxon>Chytridiomycota incertae sedis</taxon>
        <taxon>Neocallimastigomycetes</taxon>
        <taxon>Neocallimastigales</taxon>
        <taxon>Neocallimastigaceae</taxon>
        <taxon>Anaeromyces</taxon>
    </lineage>
</organism>
<reference evidence="2 3" key="2">
    <citation type="submission" date="2016-08" db="EMBL/GenBank/DDBJ databases">
        <title>Pervasive Adenine N6-methylation of Active Genes in Fungi.</title>
        <authorList>
            <consortium name="DOE Joint Genome Institute"/>
            <person name="Mondo S.J."/>
            <person name="Dannebaum R.O."/>
            <person name="Kuo R.C."/>
            <person name="Labutti K."/>
            <person name="Haridas S."/>
            <person name="Kuo A."/>
            <person name="Salamov A."/>
            <person name="Ahrendt S.R."/>
            <person name="Lipzen A."/>
            <person name="Sullivan W."/>
            <person name="Andreopoulos W.B."/>
            <person name="Clum A."/>
            <person name="Lindquist E."/>
            <person name="Daum C."/>
            <person name="Ramamoorthy G.K."/>
            <person name="Gryganskyi A."/>
            <person name="Culley D."/>
            <person name="Magnuson J.K."/>
            <person name="James T.Y."/>
            <person name="O'Malley M.A."/>
            <person name="Stajich J.E."/>
            <person name="Spatafora J.W."/>
            <person name="Visel A."/>
            <person name="Grigoriev I.V."/>
        </authorList>
    </citation>
    <scope>NUCLEOTIDE SEQUENCE [LARGE SCALE GENOMIC DNA]</scope>
    <source>
        <strain evidence="2 3">S4</strain>
    </source>
</reference>
<feature type="region of interest" description="Disordered" evidence="1">
    <location>
        <begin position="1"/>
        <end position="112"/>
    </location>
</feature>
<reference evidence="2 3" key="1">
    <citation type="submission" date="2016-08" db="EMBL/GenBank/DDBJ databases">
        <title>A Parts List for Fungal Cellulosomes Revealed by Comparative Genomics.</title>
        <authorList>
            <consortium name="DOE Joint Genome Institute"/>
            <person name="Haitjema C.H."/>
            <person name="Gilmore S.P."/>
            <person name="Henske J.K."/>
            <person name="Solomon K.V."/>
            <person name="De Groot R."/>
            <person name="Kuo A."/>
            <person name="Mondo S.J."/>
            <person name="Salamov A.A."/>
            <person name="Labutti K."/>
            <person name="Zhao Z."/>
            <person name="Chiniquy J."/>
            <person name="Barry K."/>
            <person name="Brewer H.M."/>
            <person name="Purvine S.O."/>
            <person name="Wright A.T."/>
            <person name="Boxma B."/>
            <person name="Van Alen T."/>
            <person name="Hackstein J.H."/>
            <person name="Baker S.E."/>
            <person name="Grigoriev I.V."/>
            <person name="O'Malley M.A."/>
        </authorList>
    </citation>
    <scope>NUCLEOTIDE SEQUENCE [LARGE SCALE GENOMIC DNA]</scope>
    <source>
        <strain evidence="2 3">S4</strain>
    </source>
</reference>
<evidence type="ECO:0000313" key="2">
    <source>
        <dbReference type="EMBL" id="ORX83765.1"/>
    </source>
</evidence>
<dbReference type="AlphaFoldDB" id="A0A1Y1XDG2"/>
<gene>
    <name evidence="2" type="ORF">BCR32DRAFT_243077</name>
</gene>
<keyword evidence="3" id="KW-1185">Reference proteome</keyword>
<dbReference type="EMBL" id="MCFG01000065">
    <property type="protein sequence ID" value="ORX83765.1"/>
    <property type="molecule type" value="Genomic_DNA"/>
</dbReference>
<protein>
    <submittedName>
        <fullName evidence="2">Uncharacterized protein</fullName>
    </submittedName>
</protein>